<feature type="region of interest" description="Disordered" evidence="3">
    <location>
        <begin position="443"/>
        <end position="537"/>
    </location>
</feature>
<reference evidence="5" key="1">
    <citation type="submission" date="2018-12" db="EMBL/GenBank/DDBJ databases">
        <authorList>
            <person name="Syme R.A."/>
            <person name="Farfan-Caceres L."/>
            <person name="Lichtenzveig J."/>
        </authorList>
    </citation>
    <scope>NUCLEOTIDE SEQUENCE</scope>
    <source>
        <strain evidence="5">Al4</strain>
    </source>
</reference>
<dbReference type="SUPFAM" id="SSF47819">
    <property type="entry name" value="HRDC-like"/>
    <property type="match status" value="1"/>
</dbReference>
<dbReference type="InterPro" id="IPR044876">
    <property type="entry name" value="HRDC_dom_sf"/>
</dbReference>
<feature type="region of interest" description="Disordered" evidence="3">
    <location>
        <begin position="320"/>
        <end position="341"/>
    </location>
</feature>
<keyword evidence="2" id="KW-0378">Hydrolase</keyword>
<dbReference type="PANTHER" id="PTHR13620:SF104">
    <property type="entry name" value="EXONUCLEASE 3'-5' DOMAIN-CONTAINING PROTEIN 2"/>
    <property type="match status" value="1"/>
</dbReference>
<name>A0A8H7IUH2_9PLEO</name>
<feature type="compositionally biased region" description="Low complexity" evidence="3">
    <location>
        <begin position="580"/>
        <end position="598"/>
    </location>
</feature>
<dbReference type="InterPro" id="IPR010997">
    <property type="entry name" value="HRDC-like_sf"/>
</dbReference>
<keyword evidence="1" id="KW-0540">Nuclease</keyword>
<dbReference type="Gene3D" id="1.10.150.80">
    <property type="entry name" value="HRDC domain"/>
    <property type="match status" value="1"/>
</dbReference>
<gene>
    <name evidence="5" type="ORF">EKO04_010751</name>
</gene>
<dbReference type="GO" id="GO:0006139">
    <property type="term" value="P:nucleobase-containing compound metabolic process"/>
    <property type="evidence" value="ECO:0007669"/>
    <property type="project" value="InterPro"/>
</dbReference>
<evidence type="ECO:0000256" key="1">
    <source>
        <dbReference type="ARBA" id="ARBA00022722"/>
    </source>
</evidence>
<feature type="domain" description="HRDC" evidence="4">
    <location>
        <begin position="359"/>
        <end position="439"/>
    </location>
</feature>
<dbReference type="InterPro" id="IPR002562">
    <property type="entry name" value="3'-5'_exonuclease_dom"/>
</dbReference>
<protein>
    <recommendedName>
        <fullName evidence="4">HRDC domain-containing protein</fullName>
    </recommendedName>
</protein>
<dbReference type="InterPro" id="IPR002121">
    <property type="entry name" value="HRDC_dom"/>
</dbReference>
<dbReference type="GO" id="GO:0003676">
    <property type="term" value="F:nucleic acid binding"/>
    <property type="evidence" value="ECO:0007669"/>
    <property type="project" value="InterPro"/>
</dbReference>
<comment type="caution">
    <text evidence="5">The sequence shown here is derived from an EMBL/GenBank/DDBJ whole genome shotgun (WGS) entry which is preliminary data.</text>
</comment>
<organism evidence="5 6">
    <name type="scientific">Ascochyta lentis</name>
    <dbReference type="NCBI Taxonomy" id="205686"/>
    <lineage>
        <taxon>Eukaryota</taxon>
        <taxon>Fungi</taxon>
        <taxon>Dikarya</taxon>
        <taxon>Ascomycota</taxon>
        <taxon>Pezizomycotina</taxon>
        <taxon>Dothideomycetes</taxon>
        <taxon>Pleosporomycetidae</taxon>
        <taxon>Pleosporales</taxon>
        <taxon>Pleosporineae</taxon>
        <taxon>Didymellaceae</taxon>
        <taxon>Ascochyta</taxon>
    </lineage>
</organism>
<dbReference type="CDD" id="cd06141">
    <property type="entry name" value="WRN_exo"/>
    <property type="match status" value="1"/>
</dbReference>
<evidence type="ECO:0000256" key="3">
    <source>
        <dbReference type="SAM" id="MobiDB-lite"/>
    </source>
</evidence>
<dbReference type="PROSITE" id="PS50967">
    <property type="entry name" value="HRDC"/>
    <property type="match status" value="1"/>
</dbReference>
<dbReference type="SUPFAM" id="SSF53098">
    <property type="entry name" value="Ribonuclease H-like"/>
    <property type="match status" value="1"/>
</dbReference>
<accession>A0A8H7IUH2</accession>
<dbReference type="Gene3D" id="3.30.420.10">
    <property type="entry name" value="Ribonuclease H-like superfamily/Ribonuclease H"/>
    <property type="match status" value="1"/>
</dbReference>
<dbReference type="GO" id="GO:0005737">
    <property type="term" value="C:cytoplasm"/>
    <property type="evidence" value="ECO:0007669"/>
    <property type="project" value="TreeGrafter"/>
</dbReference>
<dbReference type="EMBL" id="RZGK01000021">
    <property type="protein sequence ID" value="KAF9691229.1"/>
    <property type="molecule type" value="Genomic_DNA"/>
</dbReference>
<dbReference type="AlphaFoldDB" id="A0A8H7IUH2"/>
<evidence type="ECO:0000259" key="4">
    <source>
        <dbReference type="PROSITE" id="PS50967"/>
    </source>
</evidence>
<dbReference type="InterPro" id="IPR051132">
    <property type="entry name" value="3-5_Exonuclease_domain"/>
</dbReference>
<dbReference type="Pfam" id="PF00570">
    <property type="entry name" value="HRDC"/>
    <property type="match status" value="1"/>
</dbReference>
<evidence type="ECO:0000313" key="6">
    <source>
        <dbReference type="Proteomes" id="UP000651452"/>
    </source>
</evidence>
<proteinExistence type="predicted"/>
<dbReference type="GO" id="GO:0000166">
    <property type="term" value="F:nucleotide binding"/>
    <property type="evidence" value="ECO:0007669"/>
    <property type="project" value="InterPro"/>
</dbReference>
<evidence type="ECO:0000256" key="2">
    <source>
        <dbReference type="ARBA" id="ARBA00022801"/>
    </source>
</evidence>
<dbReference type="Pfam" id="PF01612">
    <property type="entry name" value="DNA_pol_A_exo1"/>
    <property type="match status" value="1"/>
</dbReference>
<dbReference type="GO" id="GO:0008408">
    <property type="term" value="F:3'-5' exonuclease activity"/>
    <property type="evidence" value="ECO:0007669"/>
    <property type="project" value="InterPro"/>
</dbReference>
<dbReference type="InterPro" id="IPR012337">
    <property type="entry name" value="RNaseH-like_sf"/>
</dbReference>
<feature type="compositionally biased region" description="Polar residues" evidence="3">
    <location>
        <begin position="524"/>
        <end position="534"/>
    </location>
</feature>
<sequence>MLFPSFLRMTDPASKAGTLKNATSALNADKARWPLAFKIQPQAPQGLSAFGVTSNKTASEKQWWSHVLYRGPNNERVKILYSKTKADSEALARQFLKEKVVGFDMEWPWDDWKRPDKLQNKVGLIQIATEDKVALFHIGLHKGVTTDDILAPSLRKLIESPSIGKIGVGILNADFFRLSKYFKVDPKAAIELSHLHRLVTFGGRKPELVSTKLTSLANQVEQHLGYPLYKGDVRTSNWSKPLSQEQIKYAAGDAYAGIMLYHCLNYKRLQMKPTPPLPVHAEKYLGYKLSGVGSLYLEPVEEGGKIMTSAFFFGVPTALDQPSESKKTAKSSAIKTKKSGEKKMTTSSEVVRLTDSCLDPTSKALYDALCIRRRAFAAETKKPEYRVASNQVLIRLARERPLSSKALLKIKGVGASQEKHYGSGWIAVISSFMSKNGLRESENAAGVSRDTAPTVSKDAVDNTAPPCTPARSSRRRAPTTPDSSPAFGTPSRRTGQKRKRAESPIKPTTPFNPLNNPHRKPHSSHWQDTDTSTPPIVPARRFSTCHAPMPVTSDVALPPATKLVYNQLVALSRLVATRLQSQRKPQSQSKFKSQSHPPLTASQLISNSTLTQLSQHPPQTREELRRVVGVGVFLEACGEVEVDLLGRIVRFAGVKRG</sequence>
<keyword evidence="6" id="KW-1185">Reference proteome</keyword>
<dbReference type="InterPro" id="IPR036397">
    <property type="entry name" value="RNaseH_sf"/>
</dbReference>
<dbReference type="OrthoDB" id="1920326at2759"/>
<dbReference type="PANTHER" id="PTHR13620">
    <property type="entry name" value="3-5 EXONUCLEASE"/>
    <property type="match status" value="1"/>
</dbReference>
<feature type="region of interest" description="Disordered" evidence="3">
    <location>
        <begin position="580"/>
        <end position="599"/>
    </location>
</feature>
<dbReference type="GO" id="GO:0005634">
    <property type="term" value="C:nucleus"/>
    <property type="evidence" value="ECO:0007669"/>
    <property type="project" value="TreeGrafter"/>
</dbReference>
<evidence type="ECO:0000313" key="5">
    <source>
        <dbReference type="EMBL" id="KAF9691229.1"/>
    </source>
</evidence>
<dbReference type="Proteomes" id="UP000651452">
    <property type="component" value="Unassembled WGS sequence"/>
</dbReference>
<reference evidence="5" key="2">
    <citation type="submission" date="2020-09" db="EMBL/GenBank/DDBJ databases">
        <title>Reference genome assembly for Australian Ascochyta lentis isolate Al4.</title>
        <authorList>
            <person name="Lee R.C."/>
            <person name="Farfan-Caceres L.M."/>
            <person name="Debler J.W."/>
            <person name="Williams A.H."/>
            <person name="Henares B.M."/>
        </authorList>
    </citation>
    <scope>NUCLEOTIDE SEQUENCE</scope>
    <source>
        <strain evidence="5">Al4</strain>
    </source>
</reference>